<dbReference type="SUPFAM" id="SSF55347">
    <property type="entry name" value="Glyceraldehyde-3-phosphate dehydrogenase-like, C-terminal domain"/>
    <property type="match status" value="1"/>
</dbReference>
<evidence type="ECO:0000313" key="3">
    <source>
        <dbReference type="EMBL" id="KAF2165830.1"/>
    </source>
</evidence>
<dbReference type="InterPro" id="IPR036291">
    <property type="entry name" value="NAD(P)-bd_dom_sf"/>
</dbReference>
<dbReference type="Gene3D" id="3.40.50.720">
    <property type="entry name" value="NAD(P)-binding Rossmann-like Domain"/>
    <property type="match status" value="1"/>
</dbReference>
<dbReference type="SUPFAM" id="SSF51735">
    <property type="entry name" value="NAD(P)-binding Rossmann-fold domains"/>
    <property type="match status" value="1"/>
</dbReference>
<name>A0A6A6CI22_ZASCE</name>
<dbReference type="PANTHER" id="PTHR43377:SF1">
    <property type="entry name" value="BILIVERDIN REDUCTASE A"/>
    <property type="match status" value="1"/>
</dbReference>
<dbReference type="RefSeq" id="XP_033666719.1">
    <property type="nucleotide sequence ID" value="XM_033807093.1"/>
</dbReference>
<evidence type="ECO:0000313" key="4">
    <source>
        <dbReference type="Proteomes" id="UP000799537"/>
    </source>
</evidence>
<dbReference type="Proteomes" id="UP000799537">
    <property type="component" value="Unassembled WGS sequence"/>
</dbReference>
<organism evidence="3 4">
    <name type="scientific">Zasmidium cellare ATCC 36951</name>
    <dbReference type="NCBI Taxonomy" id="1080233"/>
    <lineage>
        <taxon>Eukaryota</taxon>
        <taxon>Fungi</taxon>
        <taxon>Dikarya</taxon>
        <taxon>Ascomycota</taxon>
        <taxon>Pezizomycotina</taxon>
        <taxon>Dothideomycetes</taxon>
        <taxon>Dothideomycetidae</taxon>
        <taxon>Mycosphaerellales</taxon>
        <taxon>Mycosphaerellaceae</taxon>
        <taxon>Zasmidium</taxon>
    </lineage>
</organism>
<dbReference type="Gene3D" id="3.30.360.10">
    <property type="entry name" value="Dihydrodipicolinate Reductase, domain 2"/>
    <property type="match status" value="1"/>
</dbReference>
<evidence type="ECO:0000259" key="1">
    <source>
        <dbReference type="Pfam" id="PF01408"/>
    </source>
</evidence>
<feature type="domain" description="Gfo/Idh/MocA-like oxidoreductase N-terminal" evidence="1">
    <location>
        <begin position="7"/>
        <end position="124"/>
    </location>
</feature>
<dbReference type="Pfam" id="PF01408">
    <property type="entry name" value="GFO_IDH_MocA"/>
    <property type="match status" value="1"/>
</dbReference>
<dbReference type="AlphaFoldDB" id="A0A6A6CI22"/>
<feature type="domain" description="Gfo/Idh/MocA-like oxidoreductase C-terminal" evidence="2">
    <location>
        <begin position="136"/>
        <end position="350"/>
    </location>
</feature>
<dbReference type="GeneID" id="54560365"/>
<proteinExistence type="predicted"/>
<sequence>MPADILTIAVIGTGLIGPRHAQSVQSNPDARLLCVVDPRLEAKEVAEAFGVPLFESIKQMVAEGHRPDAAIVCTPNSTHVAVSLELFKEGIHVLVEKPISIDIASGKQLITAAEEAGRHLLVGHHRRFNPYVTATKNALLEGAVGRPIAVSGLWATYKPGSYFAPPTAWRAEASSGGPILINLIHEVDILQYLLGPISRVHAEKTLSQRGHPAEEGAAILLRFASGAVGTFILSDATPSNHFFESGTGENPKLPHSGEDFYRIFGSEGTLSVGDMKLQRYREGGQRTWERLLSVEDVEVGNEVPFDEQVKNLVGVIRGTQEPRCTGADGLRALVVCDAVKKAMETGQAVDIE</sequence>
<reference evidence="3" key="1">
    <citation type="journal article" date="2020" name="Stud. Mycol.">
        <title>101 Dothideomycetes genomes: a test case for predicting lifestyles and emergence of pathogens.</title>
        <authorList>
            <person name="Haridas S."/>
            <person name="Albert R."/>
            <person name="Binder M."/>
            <person name="Bloem J."/>
            <person name="Labutti K."/>
            <person name="Salamov A."/>
            <person name="Andreopoulos B."/>
            <person name="Baker S."/>
            <person name="Barry K."/>
            <person name="Bills G."/>
            <person name="Bluhm B."/>
            <person name="Cannon C."/>
            <person name="Castanera R."/>
            <person name="Culley D."/>
            <person name="Daum C."/>
            <person name="Ezra D."/>
            <person name="Gonzalez J."/>
            <person name="Henrissat B."/>
            <person name="Kuo A."/>
            <person name="Liang C."/>
            <person name="Lipzen A."/>
            <person name="Lutzoni F."/>
            <person name="Magnuson J."/>
            <person name="Mondo S."/>
            <person name="Nolan M."/>
            <person name="Ohm R."/>
            <person name="Pangilinan J."/>
            <person name="Park H.-J."/>
            <person name="Ramirez L."/>
            <person name="Alfaro M."/>
            <person name="Sun H."/>
            <person name="Tritt A."/>
            <person name="Yoshinaga Y."/>
            <person name="Zwiers L.-H."/>
            <person name="Turgeon B."/>
            <person name="Goodwin S."/>
            <person name="Spatafora J."/>
            <person name="Crous P."/>
            <person name="Grigoriev I."/>
        </authorList>
    </citation>
    <scope>NUCLEOTIDE SEQUENCE</scope>
    <source>
        <strain evidence="3">ATCC 36951</strain>
    </source>
</reference>
<dbReference type="InterPro" id="IPR004104">
    <property type="entry name" value="Gfo/Idh/MocA-like_OxRdtase_C"/>
</dbReference>
<dbReference type="InterPro" id="IPR000683">
    <property type="entry name" value="Gfo/Idh/MocA-like_OxRdtase_N"/>
</dbReference>
<accession>A0A6A6CI22</accession>
<dbReference type="Pfam" id="PF02894">
    <property type="entry name" value="GFO_IDH_MocA_C"/>
    <property type="match status" value="1"/>
</dbReference>
<keyword evidence="4" id="KW-1185">Reference proteome</keyword>
<dbReference type="InterPro" id="IPR051450">
    <property type="entry name" value="Gfo/Idh/MocA_Oxidoreductases"/>
</dbReference>
<evidence type="ECO:0000259" key="2">
    <source>
        <dbReference type="Pfam" id="PF02894"/>
    </source>
</evidence>
<gene>
    <name evidence="3" type="ORF">M409DRAFT_24117</name>
</gene>
<dbReference type="GO" id="GO:0000166">
    <property type="term" value="F:nucleotide binding"/>
    <property type="evidence" value="ECO:0007669"/>
    <property type="project" value="InterPro"/>
</dbReference>
<protein>
    <recommendedName>
        <fullName evidence="5">Gfo/Idh/MocA-like oxidoreductase N-terminal domain-containing protein</fullName>
    </recommendedName>
</protein>
<evidence type="ECO:0008006" key="5">
    <source>
        <dbReference type="Google" id="ProtNLM"/>
    </source>
</evidence>
<dbReference type="EMBL" id="ML993599">
    <property type="protein sequence ID" value="KAF2165830.1"/>
    <property type="molecule type" value="Genomic_DNA"/>
</dbReference>
<dbReference type="PANTHER" id="PTHR43377">
    <property type="entry name" value="BILIVERDIN REDUCTASE A"/>
    <property type="match status" value="1"/>
</dbReference>
<dbReference type="OrthoDB" id="446809at2759"/>